<dbReference type="AlphaFoldDB" id="A0A2G1DJJ6"/>
<dbReference type="Proteomes" id="UP000262712">
    <property type="component" value="Chromosome"/>
</dbReference>
<reference evidence="3 4" key="1">
    <citation type="submission" date="2017-09" db="EMBL/GenBank/DDBJ databases">
        <title>Arcobacter canalis sp. nov., a new species isolated from a water canal contaminated with urban sewage.</title>
        <authorList>
            <person name="Perez-Cataluna A."/>
            <person name="Salas-Masso N."/>
            <person name="Figueras M.J."/>
        </authorList>
    </citation>
    <scope>NUCLEOTIDE SEQUENCE [LARGE SCALE GENOMIC DNA]</scope>
    <source>
        <strain evidence="3 4">F98-3</strain>
    </source>
</reference>
<name>A0A2G1DJJ6_9BACT</name>
<dbReference type="Proteomes" id="UP000221222">
    <property type="component" value="Unassembled WGS sequence"/>
</dbReference>
<proteinExistence type="predicted"/>
<dbReference type="Gene3D" id="3.40.50.720">
    <property type="entry name" value="NAD(P)-binding Rossmann-like Domain"/>
    <property type="match status" value="1"/>
</dbReference>
<evidence type="ECO:0000313" key="2">
    <source>
        <dbReference type="EMBL" id="AXX92844.1"/>
    </source>
</evidence>
<evidence type="ECO:0000313" key="5">
    <source>
        <dbReference type="Proteomes" id="UP000262712"/>
    </source>
</evidence>
<dbReference type="InterPro" id="IPR052698">
    <property type="entry name" value="MoCofactor_Util/Proc"/>
</dbReference>
<organism evidence="3 4">
    <name type="scientific">Malaciobacter molluscorum LMG 25693</name>
    <dbReference type="NCBI Taxonomy" id="870501"/>
    <lineage>
        <taxon>Bacteria</taxon>
        <taxon>Pseudomonadati</taxon>
        <taxon>Campylobacterota</taxon>
        <taxon>Epsilonproteobacteria</taxon>
        <taxon>Campylobacterales</taxon>
        <taxon>Arcobacteraceae</taxon>
        <taxon>Malaciobacter</taxon>
    </lineage>
</organism>
<dbReference type="Pfam" id="PF13478">
    <property type="entry name" value="XdhC_C"/>
    <property type="match status" value="1"/>
</dbReference>
<dbReference type="RefSeq" id="WP_099341741.1">
    <property type="nucleotide sequence ID" value="NZ_CP032098.1"/>
</dbReference>
<dbReference type="PANTHER" id="PTHR30388">
    <property type="entry name" value="ALDEHYDE OXIDOREDUCTASE MOLYBDENUM COFACTOR ASSEMBLY PROTEIN"/>
    <property type="match status" value="1"/>
</dbReference>
<evidence type="ECO:0000313" key="3">
    <source>
        <dbReference type="EMBL" id="PHO18683.1"/>
    </source>
</evidence>
<sequence>MFSDKNIFNFIQKSIEKNFDIVVTSVISTHGSTYSKAGNLCVYNSNNETIGILGSAFLHRKINELSLKTLKTKQLDIFESIPKDKLSGHGTSRYLICPFFYEDNYGALKKCFDNFNKSLVRNINDYNDYKFIDDNADIKLENTQFYQKIKRPFSLLIFGAANHVLSLIDMANLLGWNTTIIDVNIDEKFICNADNTINLKNIDEVFNIDMKSYDASVILSHNPKTDYVYLEALLNSNINYIGMMGNKKNMLNIKKRFNLEDSDRFFAPVGLDIGSNTDQSIALSICSQIESKKNGKI</sequence>
<evidence type="ECO:0000313" key="4">
    <source>
        <dbReference type="Proteomes" id="UP000221222"/>
    </source>
</evidence>
<reference evidence="2 5" key="2">
    <citation type="submission" date="2018-08" db="EMBL/GenBank/DDBJ databases">
        <title>Complete genome of the Arcobacter molluscorum type strain LMG 25693.</title>
        <authorList>
            <person name="Miller W.G."/>
            <person name="Yee E."/>
            <person name="Bono J.L."/>
        </authorList>
    </citation>
    <scope>NUCLEOTIDE SEQUENCE [LARGE SCALE GENOMIC DNA]</scope>
    <source>
        <strain evidence="2 5">CECT 7696</strain>
    </source>
</reference>
<protein>
    <submittedName>
        <fullName evidence="2">Dehydrogenase maturation factor (XdhC/CoxI/CoxF family)</fullName>
    </submittedName>
</protein>
<dbReference type="EMBL" id="NXFY01000004">
    <property type="protein sequence ID" value="PHO18683.1"/>
    <property type="molecule type" value="Genomic_DNA"/>
</dbReference>
<accession>A0A2G1DJJ6</accession>
<keyword evidence="4" id="KW-1185">Reference proteome</keyword>
<dbReference type="PANTHER" id="PTHR30388:SF6">
    <property type="entry name" value="XANTHINE DEHYDROGENASE SUBUNIT A-RELATED"/>
    <property type="match status" value="1"/>
</dbReference>
<gene>
    <name evidence="2" type="primary">coxF</name>
    <name evidence="2" type="ORF">AMOL_1881</name>
    <name evidence="3" type="ORF">CPU12_03715</name>
</gene>
<dbReference type="EMBL" id="CP032098">
    <property type="protein sequence ID" value="AXX92844.1"/>
    <property type="molecule type" value="Genomic_DNA"/>
</dbReference>
<dbReference type="InterPro" id="IPR027051">
    <property type="entry name" value="XdhC_Rossmann_dom"/>
</dbReference>
<evidence type="ECO:0000259" key="1">
    <source>
        <dbReference type="Pfam" id="PF13478"/>
    </source>
</evidence>
<dbReference type="KEGG" id="amol:AMOL_1881"/>
<feature type="domain" description="XdhC Rossmann" evidence="1">
    <location>
        <begin position="155"/>
        <end position="289"/>
    </location>
</feature>